<dbReference type="EMBL" id="JAPFQI010000032">
    <property type="protein sequence ID" value="MCW8088304.1"/>
    <property type="molecule type" value="Genomic_DNA"/>
</dbReference>
<dbReference type="InterPro" id="IPR015919">
    <property type="entry name" value="Cadherin-like_sf"/>
</dbReference>
<dbReference type="NCBIfam" id="TIGR01965">
    <property type="entry name" value="VCBS_repeat"/>
    <property type="match status" value="2"/>
</dbReference>
<evidence type="ECO:0000313" key="3">
    <source>
        <dbReference type="Proteomes" id="UP001526430"/>
    </source>
</evidence>
<dbReference type="Gene3D" id="2.60.40.10">
    <property type="entry name" value="Immunoglobulins"/>
    <property type="match status" value="2"/>
</dbReference>
<dbReference type="Gene3D" id="2.60.40.2810">
    <property type="match status" value="2"/>
</dbReference>
<dbReference type="SUPFAM" id="SSF49313">
    <property type="entry name" value="Cadherin-like"/>
    <property type="match status" value="3"/>
</dbReference>
<feature type="domain" description="Cadherin" evidence="1">
    <location>
        <begin position="276"/>
        <end position="356"/>
    </location>
</feature>
<sequence>MPSSAKGTASVKGEHGTLAIGQDGKWSYTLNNQDPVVQALGVGETRVETFTYVTTGEGGATATSTLTVTITGTNDVPVAQEGTASGLEDAATITGRVKATDVDGDTLTYSVVQGPAPAQGALTFNPDGTYSFVPAKDFNGAVTFTYKANDGTADSSAATVTITVAAVNDAPVATGGDASGAEASIITGQVGGTDVDSPTLTYKLVTPVDGLTLAADGSYSYAAPKNVSGPVTFQYVANDGSLDSSARTVTITVGAVNDAPVAQDVFVQGHEDAAAITGSVVATDEDSATLIYSLVQGPTAEQGTLTFNEDGSYSFVPAADFNGTVAFTYKASDGAADSNTATATILVAAVNDAPVAQDGTSSGDEDGEAITGRVVATDVDGDTLIYSVVDGPAANQGVLTFEKDGTYSFVPAKDFNGTVSFTYKANDGAADSNTGTVTITVAAADEPNTAPVATGGDASGDEDTTITGRVGGTDAEGATLTYKLVAPVHGLTFNGDGSYSYAPAKDFNGKVTFDYVVSDGELDSAPKTVTITVAPVDEVPPVVSIADAVASEAVGSVEIPVTLSHASDQDVTLTYEASWPGKTITFDGTTEGRLPTGYEGVRWTGIFGDGKGSGLVATAGGSSRRLGVISASPA</sequence>
<dbReference type="Pfam" id="PF17963">
    <property type="entry name" value="Big_9"/>
    <property type="match status" value="5"/>
</dbReference>
<evidence type="ECO:0000313" key="2">
    <source>
        <dbReference type="EMBL" id="MCW8088304.1"/>
    </source>
</evidence>
<evidence type="ECO:0000259" key="1">
    <source>
        <dbReference type="PROSITE" id="PS50268"/>
    </source>
</evidence>
<accession>A0ABT3P1L5</accession>
<proteinExistence type="predicted"/>
<dbReference type="SMART" id="SM00112">
    <property type="entry name" value="CA"/>
    <property type="match status" value="2"/>
</dbReference>
<dbReference type="PROSITE" id="PS50268">
    <property type="entry name" value="CADHERIN_2"/>
    <property type="match status" value="3"/>
</dbReference>
<dbReference type="InterPro" id="IPR013783">
    <property type="entry name" value="Ig-like_fold"/>
</dbReference>
<dbReference type="InterPro" id="IPR002126">
    <property type="entry name" value="Cadherin-like_dom"/>
</dbReference>
<dbReference type="Gene3D" id="2.60.40.3440">
    <property type="match status" value="1"/>
</dbReference>
<dbReference type="Proteomes" id="UP001526430">
    <property type="component" value="Unassembled WGS sequence"/>
</dbReference>
<comment type="caution">
    <text evidence="2">The sequence shown here is derived from an EMBL/GenBank/DDBJ whole genome shotgun (WGS) entry which is preliminary data.</text>
</comment>
<organism evidence="2 3">
    <name type="scientific">Sabulicella glaciei</name>
    <dbReference type="NCBI Taxonomy" id="2984948"/>
    <lineage>
        <taxon>Bacteria</taxon>
        <taxon>Pseudomonadati</taxon>
        <taxon>Pseudomonadota</taxon>
        <taxon>Alphaproteobacteria</taxon>
        <taxon>Acetobacterales</taxon>
        <taxon>Acetobacteraceae</taxon>
        <taxon>Sabulicella</taxon>
    </lineage>
</organism>
<name>A0ABT3P1L5_9PROT</name>
<dbReference type="NCBIfam" id="NF012211">
    <property type="entry name" value="tand_rpt_95"/>
    <property type="match status" value="5"/>
</dbReference>
<gene>
    <name evidence="2" type="ORF">OF850_22210</name>
</gene>
<protein>
    <submittedName>
        <fullName evidence="2">Ig-like domain-containing protein</fullName>
    </submittedName>
</protein>
<dbReference type="InterPro" id="IPR010221">
    <property type="entry name" value="VCBS_dom"/>
</dbReference>
<feature type="domain" description="Cadherin" evidence="1">
    <location>
        <begin position="367"/>
        <end position="453"/>
    </location>
</feature>
<feature type="domain" description="Cadherin" evidence="1">
    <location>
        <begin position="93"/>
        <end position="173"/>
    </location>
</feature>
<keyword evidence="3" id="KW-1185">Reference proteome</keyword>
<reference evidence="2 3" key="1">
    <citation type="submission" date="2022-10" db="EMBL/GenBank/DDBJ databases">
        <title>Roseococcus glaciei nov., sp. nov., isolated from glacier.</title>
        <authorList>
            <person name="Liu Q."/>
            <person name="Xin Y.-H."/>
        </authorList>
    </citation>
    <scope>NUCLEOTIDE SEQUENCE [LARGE SCALE GENOMIC DNA]</scope>
    <source>
        <strain evidence="2 3">MDT2-1-1</strain>
    </source>
</reference>